<sequence length="123" mass="13832">MQKQILIIDDDRDELEIFIEALEGIPAAYSCSYAESPEEALVMLTNTSPDYIFIDYNMPRTNGLECLQAIKKIEQLQNTPLIIYSNSISEETRRHAKQLGAATCIVKPPTIDILTAMLKEILA</sequence>
<organism evidence="4 5">
    <name type="scientific">Chitinophaga horti</name>
    <dbReference type="NCBI Taxonomy" id="2920382"/>
    <lineage>
        <taxon>Bacteria</taxon>
        <taxon>Pseudomonadati</taxon>
        <taxon>Bacteroidota</taxon>
        <taxon>Chitinophagia</taxon>
        <taxon>Chitinophagales</taxon>
        <taxon>Chitinophagaceae</taxon>
        <taxon>Chitinophaga</taxon>
    </lineage>
</organism>
<evidence type="ECO:0000256" key="1">
    <source>
        <dbReference type="ARBA" id="ARBA00022553"/>
    </source>
</evidence>
<feature type="modified residue" description="4-aspartylphosphate" evidence="2">
    <location>
        <position position="55"/>
    </location>
</feature>
<dbReference type="Proteomes" id="UP001162741">
    <property type="component" value="Chromosome"/>
</dbReference>
<evidence type="ECO:0000313" key="4">
    <source>
        <dbReference type="EMBL" id="UYQ91279.1"/>
    </source>
</evidence>
<keyword evidence="1 2" id="KW-0597">Phosphoprotein</keyword>
<gene>
    <name evidence="4" type="ORF">MKQ68_14395</name>
</gene>
<dbReference type="EMBL" id="CP107006">
    <property type="protein sequence ID" value="UYQ91279.1"/>
    <property type="molecule type" value="Genomic_DNA"/>
</dbReference>
<evidence type="ECO:0000259" key="3">
    <source>
        <dbReference type="PROSITE" id="PS50110"/>
    </source>
</evidence>
<evidence type="ECO:0000256" key="2">
    <source>
        <dbReference type="PROSITE-ProRule" id="PRU00169"/>
    </source>
</evidence>
<dbReference type="PANTHER" id="PTHR44591:SF3">
    <property type="entry name" value="RESPONSE REGULATORY DOMAIN-CONTAINING PROTEIN"/>
    <property type="match status" value="1"/>
</dbReference>
<dbReference type="SUPFAM" id="SSF52172">
    <property type="entry name" value="CheY-like"/>
    <property type="match status" value="1"/>
</dbReference>
<protein>
    <submittedName>
        <fullName evidence="4">Response regulator</fullName>
    </submittedName>
</protein>
<dbReference type="PANTHER" id="PTHR44591">
    <property type="entry name" value="STRESS RESPONSE REGULATOR PROTEIN 1"/>
    <property type="match status" value="1"/>
</dbReference>
<reference evidence="4" key="1">
    <citation type="submission" date="2022-10" db="EMBL/GenBank/DDBJ databases">
        <title>Chitinophaga sp. nov., isolated from soil.</title>
        <authorList>
            <person name="Jeon C.O."/>
        </authorList>
    </citation>
    <scope>NUCLEOTIDE SEQUENCE</scope>
    <source>
        <strain evidence="4">R8</strain>
    </source>
</reference>
<dbReference type="CDD" id="cd00156">
    <property type="entry name" value="REC"/>
    <property type="match status" value="1"/>
</dbReference>
<dbReference type="Gene3D" id="3.40.50.2300">
    <property type="match status" value="1"/>
</dbReference>
<evidence type="ECO:0000313" key="5">
    <source>
        <dbReference type="Proteomes" id="UP001162741"/>
    </source>
</evidence>
<dbReference type="RefSeq" id="WP_244839357.1">
    <property type="nucleotide sequence ID" value="NZ_CP107006.1"/>
</dbReference>
<proteinExistence type="predicted"/>
<feature type="domain" description="Response regulatory" evidence="3">
    <location>
        <begin position="4"/>
        <end position="122"/>
    </location>
</feature>
<dbReference type="InterPro" id="IPR011006">
    <property type="entry name" value="CheY-like_superfamily"/>
</dbReference>
<name>A0ABY6IV85_9BACT</name>
<dbReference type="InterPro" id="IPR050595">
    <property type="entry name" value="Bact_response_regulator"/>
</dbReference>
<dbReference type="SMART" id="SM00448">
    <property type="entry name" value="REC"/>
    <property type="match status" value="1"/>
</dbReference>
<dbReference type="Pfam" id="PF00072">
    <property type="entry name" value="Response_reg"/>
    <property type="match status" value="1"/>
</dbReference>
<keyword evidence="5" id="KW-1185">Reference proteome</keyword>
<dbReference type="PROSITE" id="PS50110">
    <property type="entry name" value="RESPONSE_REGULATORY"/>
    <property type="match status" value="1"/>
</dbReference>
<dbReference type="InterPro" id="IPR001789">
    <property type="entry name" value="Sig_transdc_resp-reg_receiver"/>
</dbReference>
<accession>A0ABY6IV85</accession>